<comment type="domain">
    <text evidence="5">The RxLR-dEER motif acts to carry the protein into the host cell cytoplasm through binding to cell surface phosphatidylinositol-3-phosphate.</text>
</comment>
<dbReference type="Proteomes" id="UP001632037">
    <property type="component" value="Unassembled WGS sequence"/>
</dbReference>
<proteinExistence type="inferred from homology"/>
<gene>
    <name evidence="6" type="ORF">V7S43_017889</name>
</gene>
<dbReference type="AlphaFoldDB" id="A0ABD3EW39"/>
<sequence>MRYSQFVLLIAVIFVACCNTFTAAESSLEIKTTNVNSQHEVTGTNERRRYLKGSKSAINVDEERAAPVGLNKLFGAIKVTNFQQFSKLPFLKQIAQIKSKYGAGVARAYAKWRGGLPA</sequence>
<evidence type="ECO:0000256" key="5">
    <source>
        <dbReference type="RuleBase" id="RU367124"/>
    </source>
</evidence>
<evidence type="ECO:0000256" key="1">
    <source>
        <dbReference type="ARBA" id="ARBA00004613"/>
    </source>
</evidence>
<evidence type="ECO:0000256" key="4">
    <source>
        <dbReference type="ARBA" id="ARBA00022729"/>
    </source>
</evidence>
<comment type="function">
    <text evidence="5">Effector that suppresses plant defense responses during pathogen infection.</text>
</comment>
<evidence type="ECO:0000256" key="3">
    <source>
        <dbReference type="ARBA" id="ARBA00022525"/>
    </source>
</evidence>
<reference evidence="6 7" key="1">
    <citation type="submission" date="2024-09" db="EMBL/GenBank/DDBJ databases">
        <title>Genome sequencing and assembly of Phytophthora oleae, isolate VK10A, causative agent of rot of olive drupes.</title>
        <authorList>
            <person name="Conti Taguali S."/>
            <person name="Riolo M."/>
            <person name="La Spada F."/>
            <person name="Cacciola S.O."/>
            <person name="Dionisio G."/>
        </authorList>
    </citation>
    <scope>NUCLEOTIDE SEQUENCE [LARGE SCALE GENOMIC DNA]</scope>
    <source>
        <strain evidence="6 7">VK10A</strain>
    </source>
</reference>
<dbReference type="Pfam" id="PF16810">
    <property type="entry name" value="RXLR"/>
    <property type="match status" value="1"/>
</dbReference>
<protein>
    <recommendedName>
        <fullName evidence="5">RxLR effector protein</fullName>
    </recommendedName>
</protein>
<comment type="subcellular location">
    <subcellularLocation>
        <location evidence="1 5">Secreted</location>
    </subcellularLocation>
</comment>
<evidence type="ECO:0000313" key="6">
    <source>
        <dbReference type="EMBL" id="KAL3657229.1"/>
    </source>
</evidence>
<comment type="caution">
    <text evidence="6">The sequence shown here is derived from an EMBL/GenBank/DDBJ whole genome shotgun (WGS) entry which is preliminary data.</text>
</comment>
<keyword evidence="7" id="KW-1185">Reference proteome</keyword>
<accession>A0ABD3EW39</accession>
<organism evidence="6 7">
    <name type="scientific">Phytophthora oleae</name>
    <dbReference type="NCBI Taxonomy" id="2107226"/>
    <lineage>
        <taxon>Eukaryota</taxon>
        <taxon>Sar</taxon>
        <taxon>Stramenopiles</taxon>
        <taxon>Oomycota</taxon>
        <taxon>Peronosporomycetes</taxon>
        <taxon>Peronosporales</taxon>
        <taxon>Peronosporaceae</taxon>
        <taxon>Phytophthora</taxon>
    </lineage>
</organism>
<feature type="chain" id="PRO_5044996762" description="RxLR effector protein" evidence="5">
    <location>
        <begin position="25"/>
        <end position="118"/>
    </location>
</feature>
<evidence type="ECO:0000313" key="7">
    <source>
        <dbReference type="Proteomes" id="UP001632037"/>
    </source>
</evidence>
<feature type="signal peptide" evidence="5">
    <location>
        <begin position="1"/>
        <end position="24"/>
    </location>
</feature>
<comment type="similarity">
    <text evidence="2 5">Belongs to the RxLR effector family.</text>
</comment>
<keyword evidence="3 5" id="KW-0964">Secreted</keyword>
<dbReference type="PROSITE" id="PS51257">
    <property type="entry name" value="PROKAR_LIPOPROTEIN"/>
    <property type="match status" value="1"/>
</dbReference>
<dbReference type="InterPro" id="IPR031825">
    <property type="entry name" value="RXLR"/>
</dbReference>
<evidence type="ECO:0000256" key="2">
    <source>
        <dbReference type="ARBA" id="ARBA00010400"/>
    </source>
</evidence>
<name>A0ABD3EW39_9STRA</name>
<keyword evidence="4 5" id="KW-0732">Signal</keyword>
<dbReference type="EMBL" id="JBIMZQ010000067">
    <property type="protein sequence ID" value="KAL3657229.1"/>
    <property type="molecule type" value="Genomic_DNA"/>
</dbReference>